<dbReference type="EnsemblFungi" id="EJT81671">
    <property type="protein sequence ID" value="EJT81671"/>
    <property type="gene ID" value="GGTG_01649"/>
</dbReference>
<evidence type="ECO:0000256" key="1">
    <source>
        <dbReference type="SAM" id="MobiDB-lite"/>
    </source>
</evidence>
<reference evidence="3" key="4">
    <citation type="journal article" date="2015" name="G3 (Bethesda)">
        <title>Genome sequences of three phytopathogenic species of the Magnaporthaceae family of fungi.</title>
        <authorList>
            <person name="Okagaki L.H."/>
            <person name="Nunes C.C."/>
            <person name="Sailsbery J."/>
            <person name="Clay B."/>
            <person name="Brown D."/>
            <person name="John T."/>
            <person name="Oh Y."/>
            <person name="Young N."/>
            <person name="Fitzgerald M."/>
            <person name="Haas B.J."/>
            <person name="Zeng Q."/>
            <person name="Young S."/>
            <person name="Adiconis X."/>
            <person name="Fan L."/>
            <person name="Levin J.Z."/>
            <person name="Mitchell T.K."/>
            <person name="Okubara P.A."/>
            <person name="Farman M.L."/>
            <person name="Kohn L.M."/>
            <person name="Birren B."/>
            <person name="Ma L.-J."/>
            <person name="Dean R.A."/>
        </authorList>
    </citation>
    <scope>NUCLEOTIDE SEQUENCE</scope>
    <source>
        <strain evidence="3">R3-111a-1</strain>
    </source>
</reference>
<dbReference type="EMBL" id="GL385395">
    <property type="protein sequence ID" value="EJT81671.1"/>
    <property type="molecule type" value="Genomic_DNA"/>
</dbReference>
<sequence>MMDPNSAQTEASLQSYRDYAEAVLDQYGSRLSQRRIKAARKLMALCDGCTTPNTKQGSQGIPPQTTLEAEHLSDELTLAVKKLSSKTPRRSLKAYCSEKLLRKPTCGAGQPSTATLPLLAPSPPPRLPLAPPGEGGSGAPDGGDLHPVQTSSAGLHCGMWALLGSLEAQLPRVAASASAPPTAGELRGLFKRLASTRNNFYADDIDAVLREWGASRGLSLSLGVVVEGAPGGEGGLSYQMRDAADATIWIHNDNAETIRGAQYSHYSAMA</sequence>
<dbReference type="AlphaFoldDB" id="J3NK67"/>
<gene>
    <name evidence="3" type="primary">20342107</name>
    <name evidence="2" type="ORF">GGTG_01649</name>
</gene>
<feature type="region of interest" description="Disordered" evidence="1">
    <location>
        <begin position="105"/>
        <end position="150"/>
    </location>
</feature>
<proteinExistence type="predicted"/>
<reference evidence="4" key="1">
    <citation type="submission" date="2010-07" db="EMBL/GenBank/DDBJ databases">
        <title>The genome sequence of Gaeumannomyces graminis var. tritici strain R3-111a-1.</title>
        <authorList>
            <consortium name="The Broad Institute Genome Sequencing Platform"/>
            <person name="Ma L.-J."/>
            <person name="Dead R."/>
            <person name="Young S."/>
            <person name="Zeng Q."/>
            <person name="Koehrsen M."/>
            <person name="Alvarado L."/>
            <person name="Berlin A."/>
            <person name="Chapman S.B."/>
            <person name="Chen Z."/>
            <person name="Freedman E."/>
            <person name="Gellesch M."/>
            <person name="Goldberg J."/>
            <person name="Griggs A."/>
            <person name="Gujja S."/>
            <person name="Heilman E.R."/>
            <person name="Heiman D."/>
            <person name="Hepburn T."/>
            <person name="Howarth C."/>
            <person name="Jen D."/>
            <person name="Larson L."/>
            <person name="Mehta T."/>
            <person name="Neiman D."/>
            <person name="Pearson M."/>
            <person name="Roberts A."/>
            <person name="Saif S."/>
            <person name="Shea T."/>
            <person name="Shenoy N."/>
            <person name="Sisk P."/>
            <person name="Stolte C."/>
            <person name="Sykes S."/>
            <person name="Walk T."/>
            <person name="White J."/>
            <person name="Yandava C."/>
            <person name="Haas B."/>
            <person name="Nusbaum C."/>
            <person name="Birren B."/>
        </authorList>
    </citation>
    <scope>NUCLEOTIDE SEQUENCE [LARGE SCALE GENOMIC DNA]</scope>
    <source>
        <strain evidence="4">R3-111a-1</strain>
    </source>
</reference>
<evidence type="ECO:0000313" key="4">
    <source>
        <dbReference type="Proteomes" id="UP000006039"/>
    </source>
</evidence>
<dbReference type="Proteomes" id="UP000006039">
    <property type="component" value="Unassembled WGS sequence"/>
</dbReference>
<dbReference type="eggNOG" id="ENOG502T75X">
    <property type="taxonomic scope" value="Eukaryota"/>
</dbReference>
<evidence type="ECO:0000313" key="2">
    <source>
        <dbReference type="EMBL" id="EJT81671.1"/>
    </source>
</evidence>
<accession>J3NK67</accession>
<reference evidence="2" key="2">
    <citation type="submission" date="2010-07" db="EMBL/GenBank/DDBJ databases">
        <authorList>
            <consortium name="The Broad Institute Genome Sequencing Platform"/>
            <consortium name="Broad Institute Genome Sequencing Center for Infectious Disease"/>
            <person name="Ma L.-J."/>
            <person name="Dead R."/>
            <person name="Young S."/>
            <person name="Zeng Q."/>
            <person name="Koehrsen M."/>
            <person name="Alvarado L."/>
            <person name="Berlin A."/>
            <person name="Chapman S.B."/>
            <person name="Chen Z."/>
            <person name="Freedman E."/>
            <person name="Gellesch M."/>
            <person name="Goldberg J."/>
            <person name="Griggs A."/>
            <person name="Gujja S."/>
            <person name="Heilman E.R."/>
            <person name="Heiman D."/>
            <person name="Hepburn T."/>
            <person name="Howarth C."/>
            <person name="Jen D."/>
            <person name="Larson L."/>
            <person name="Mehta T."/>
            <person name="Neiman D."/>
            <person name="Pearson M."/>
            <person name="Roberts A."/>
            <person name="Saif S."/>
            <person name="Shea T."/>
            <person name="Shenoy N."/>
            <person name="Sisk P."/>
            <person name="Stolte C."/>
            <person name="Sykes S."/>
            <person name="Walk T."/>
            <person name="White J."/>
            <person name="Yandava C."/>
            <person name="Haas B."/>
            <person name="Nusbaum C."/>
            <person name="Birren B."/>
        </authorList>
    </citation>
    <scope>NUCLEOTIDE SEQUENCE</scope>
    <source>
        <strain evidence="2">R3-111a-1</strain>
    </source>
</reference>
<dbReference type="GeneID" id="20342107"/>
<dbReference type="HOGENOM" id="CLU_1030871_0_0_1"/>
<reference evidence="2" key="3">
    <citation type="submission" date="2010-09" db="EMBL/GenBank/DDBJ databases">
        <title>Annotation of Gaeumannomyces graminis var. tritici R3-111a-1.</title>
        <authorList>
            <consortium name="The Broad Institute Genome Sequencing Platform"/>
            <person name="Ma L.-J."/>
            <person name="Dead R."/>
            <person name="Young S.K."/>
            <person name="Zeng Q."/>
            <person name="Gargeya S."/>
            <person name="Fitzgerald M."/>
            <person name="Haas B."/>
            <person name="Abouelleil A."/>
            <person name="Alvarado L."/>
            <person name="Arachchi H.M."/>
            <person name="Berlin A."/>
            <person name="Brown A."/>
            <person name="Chapman S.B."/>
            <person name="Chen Z."/>
            <person name="Dunbar C."/>
            <person name="Freedman E."/>
            <person name="Gearin G."/>
            <person name="Gellesch M."/>
            <person name="Goldberg J."/>
            <person name="Griggs A."/>
            <person name="Gujja S."/>
            <person name="Heiman D."/>
            <person name="Howarth C."/>
            <person name="Larson L."/>
            <person name="Lui A."/>
            <person name="MacDonald P.J.P."/>
            <person name="Mehta T."/>
            <person name="Montmayeur A."/>
            <person name="Murphy C."/>
            <person name="Neiman D."/>
            <person name="Pearson M."/>
            <person name="Priest M."/>
            <person name="Roberts A."/>
            <person name="Saif S."/>
            <person name="Shea T."/>
            <person name="Shenoy N."/>
            <person name="Sisk P."/>
            <person name="Stolte C."/>
            <person name="Sykes S."/>
            <person name="Yandava C."/>
            <person name="Wortman J."/>
            <person name="Nusbaum C."/>
            <person name="Birren B."/>
        </authorList>
    </citation>
    <scope>NUCLEOTIDE SEQUENCE</scope>
    <source>
        <strain evidence="2">R3-111a-1</strain>
    </source>
</reference>
<feature type="compositionally biased region" description="Pro residues" evidence="1">
    <location>
        <begin position="120"/>
        <end position="131"/>
    </location>
</feature>
<dbReference type="VEuPathDB" id="FungiDB:GGTG_01649"/>
<dbReference type="RefSeq" id="XP_009217680.1">
    <property type="nucleotide sequence ID" value="XM_009219416.1"/>
</dbReference>
<evidence type="ECO:0000313" key="3">
    <source>
        <dbReference type="EnsemblFungi" id="EJT81671"/>
    </source>
</evidence>
<protein>
    <submittedName>
        <fullName evidence="2 3">Uncharacterized protein</fullName>
    </submittedName>
</protein>
<organism evidence="2">
    <name type="scientific">Gaeumannomyces tritici (strain R3-111a-1)</name>
    <name type="common">Wheat and barley take-all root rot fungus</name>
    <name type="synonym">Gaeumannomyces graminis var. tritici</name>
    <dbReference type="NCBI Taxonomy" id="644352"/>
    <lineage>
        <taxon>Eukaryota</taxon>
        <taxon>Fungi</taxon>
        <taxon>Dikarya</taxon>
        <taxon>Ascomycota</taxon>
        <taxon>Pezizomycotina</taxon>
        <taxon>Sordariomycetes</taxon>
        <taxon>Sordariomycetidae</taxon>
        <taxon>Magnaporthales</taxon>
        <taxon>Magnaporthaceae</taxon>
        <taxon>Gaeumannomyces</taxon>
    </lineage>
</organism>
<reference evidence="3" key="5">
    <citation type="submission" date="2018-04" db="UniProtKB">
        <authorList>
            <consortium name="EnsemblFungi"/>
        </authorList>
    </citation>
    <scope>IDENTIFICATION</scope>
    <source>
        <strain evidence="3">R3-111a-1</strain>
    </source>
</reference>
<dbReference type="OrthoDB" id="310217at2759"/>
<name>J3NK67_GAET3</name>
<keyword evidence="4" id="KW-1185">Reference proteome</keyword>